<keyword evidence="3" id="KW-0378">Hydrolase</keyword>
<evidence type="ECO:0000313" key="4">
    <source>
        <dbReference type="Proteomes" id="UP000256845"/>
    </source>
</evidence>
<dbReference type="InterPro" id="IPR022742">
    <property type="entry name" value="Hydrolase_4"/>
</dbReference>
<dbReference type="Gene3D" id="3.40.50.1820">
    <property type="entry name" value="alpha/beta hydrolase"/>
    <property type="match status" value="1"/>
</dbReference>
<dbReference type="PRINTS" id="PR00111">
    <property type="entry name" value="ABHYDROLASE"/>
</dbReference>
<keyword evidence="1" id="KW-0732">Signal</keyword>
<comment type="caution">
    <text evidence="3">The sequence shown here is derived from an EMBL/GenBank/DDBJ whole genome shotgun (WGS) entry which is preliminary data.</text>
</comment>
<feature type="domain" description="Serine aminopeptidase S33" evidence="2">
    <location>
        <begin position="61"/>
        <end position="297"/>
    </location>
</feature>
<evidence type="ECO:0000313" key="3">
    <source>
        <dbReference type="EMBL" id="RED46126.1"/>
    </source>
</evidence>
<dbReference type="SUPFAM" id="SSF53474">
    <property type="entry name" value="alpha/beta-Hydrolases"/>
    <property type="match status" value="1"/>
</dbReference>
<feature type="signal peptide" evidence="1">
    <location>
        <begin position="1"/>
        <end position="22"/>
    </location>
</feature>
<reference evidence="3 4" key="1">
    <citation type="submission" date="2018-07" db="EMBL/GenBank/DDBJ databases">
        <title>Genomic Encyclopedia of Type Strains, Phase III (KMG-III): the genomes of soil and plant-associated and newly described type strains.</title>
        <authorList>
            <person name="Whitman W."/>
        </authorList>
    </citation>
    <scope>NUCLEOTIDE SEQUENCE [LARGE SCALE GENOMIC DNA]</scope>
    <source>
        <strain evidence="3 4">CECT 8488</strain>
    </source>
</reference>
<proteinExistence type="predicted"/>
<dbReference type="Pfam" id="PF12146">
    <property type="entry name" value="Hydrolase_4"/>
    <property type="match status" value="1"/>
</dbReference>
<sequence>MIRAVFLRTSCLLLLLSIVACAPRVEPAGPSIQSPAMAAQSFVMADAAVLPFQRWGNELAPPKAILLALHGFNDYSNAYDAPAKYWAAQGIMTYAYDQRGFGQAPNRGLWPGSETLRRDLTEIVTLLRHRHPGIPLVLIGESMGGAVCLTALTSDDPPDVDRTILSAPAVWGKQVLPLYMKAPFWFFAHTIPWLEVRPRVDIQPSDNIEMLRALGRDPLIIKRTRIDAAWGLLNLMTDAHDAGARLDKPTLILFGLKEELIPEQARQGFLAKLPASNGKSWALREYEDGYHMLMRDLNAEPVWQDIADFILDDTVQSSFADGS</sequence>
<dbReference type="InterPro" id="IPR051044">
    <property type="entry name" value="MAG_DAG_Lipase"/>
</dbReference>
<dbReference type="AlphaFoldDB" id="A0A3D9HAW3"/>
<dbReference type="OrthoDB" id="9806902at2"/>
<dbReference type="RefSeq" id="WP_115938058.1">
    <property type="nucleotide sequence ID" value="NZ_QRDW01000010.1"/>
</dbReference>
<protein>
    <submittedName>
        <fullName evidence="3">Alpha-beta hydrolase superfamily lysophospholipase</fullName>
    </submittedName>
</protein>
<feature type="chain" id="PRO_5017551492" evidence="1">
    <location>
        <begin position="23"/>
        <end position="323"/>
    </location>
</feature>
<dbReference type="EMBL" id="QRDW01000010">
    <property type="protein sequence ID" value="RED46126.1"/>
    <property type="molecule type" value="Genomic_DNA"/>
</dbReference>
<dbReference type="PROSITE" id="PS51257">
    <property type="entry name" value="PROKAR_LIPOPROTEIN"/>
    <property type="match status" value="1"/>
</dbReference>
<dbReference type="InterPro" id="IPR000073">
    <property type="entry name" value="AB_hydrolase_1"/>
</dbReference>
<dbReference type="InterPro" id="IPR029058">
    <property type="entry name" value="AB_hydrolase_fold"/>
</dbReference>
<dbReference type="GO" id="GO:0016787">
    <property type="term" value="F:hydrolase activity"/>
    <property type="evidence" value="ECO:0007669"/>
    <property type="project" value="UniProtKB-KW"/>
</dbReference>
<evidence type="ECO:0000259" key="2">
    <source>
        <dbReference type="Pfam" id="PF12146"/>
    </source>
</evidence>
<name>A0A3D9HAW3_9PROT</name>
<organism evidence="3 4">
    <name type="scientific">Aestuariispira insulae</name>
    <dbReference type="NCBI Taxonomy" id="1461337"/>
    <lineage>
        <taxon>Bacteria</taxon>
        <taxon>Pseudomonadati</taxon>
        <taxon>Pseudomonadota</taxon>
        <taxon>Alphaproteobacteria</taxon>
        <taxon>Rhodospirillales</taxon>
        <taxon>Kiloniellaceae</taxon>
        <taxon>Aestuariispira</taxon>
    </lineage>
</organism>
<accession>A0A3D9HAW3</accession>
<evidence type="ECO:0000256" key="1">
    <source>
        <dbReference type="SAM" id="SignalP"/>
    </source>
</evidence>
<dbReference type="Proteomes" id="UP000256845">
    <property type="component" value="Unassembled WGS sequence"/>
</dbReference>
<keyword evidence="4" id="KW-1185">Reference proteome</keyword>
<gene>
    <name evidence="3" type="ORF">DFP90_11035</name>
</gene>
<dbReference type="PANTHER" id="PTHR11614">
    <property type="entry name" value="PHOSPHOLIPASE-RELATED"/>
    <property type="match status" value="1"/>
</dbReference>